<dbReference type="OrthoDB" id="3748241at2"/>
<feature type="transmembrane region" description="Helical" evidence="1">
    <location>
        <begin position="53"/>
        <end position="71"/>
    </location>
</feature>
<proteinExistence type="predicted"/>
<dbReference type="RefSeq" id="WP_094661215.1">
    <property type="nucleotide sequence ID" value="NZ_MWWR01000014.1"/>
</dbReference>
<dbReference type="Pfam" id="PF14029">
    <property type="entry name" value="DUF4244"/>
    <property type="match status" value="1"/>
</dbReference>
<evidence type="ECO:0000313" key="2">
    <source>
        <dbReference type="EMBL" id="OZG50778.1"/>
    </source>
</evidence>
<organism evidence="2 3">
    <name type="scientific">Pseudoscardovia radai</name>
    <dbReference type="NCBI Taxonomy" id="987066"/>
    <lineage>
        <taxon>Bacteria</taxon>
        <taxon>Bacillati</taxon>
        <taxon>Actinomycetota</taxon>
        <taxon>Actinomycetes</taxon>
        <taxon>Bifidobacteriales</taxon>
        <taxon>Bifidobacteriaceae</taxon>
        <taxon>Pseudoscardovia</taxon>
    </lineage>
</organism>
<comment type="caution">
    <text evidence="2">The sequence shown here is derived from an EMBL/GenBank/DDBJ whole genome shotgun (WGS) entry which is preliminary data.</text>
</comment>
<evidence type="ECO:0000313" key="3">
    <source>
        <dbReference type="Proteomes" id="UP000216725"/>
    </source>
</evidence>
<dbReference type="AlphaFoldDB" id="A0A261EV88"/>
<name>A0A261EV88_9BIFI</name>
<keyword evidence="1" id="KW-1133">Transmembrane helix</keyword>
<evidence type="ECO:0000256" key="1">
    <source>
        <dbReference type="SAM" id="Phobius"/>
    </source>
</evidence>
<keyword evidence="1" id="KW-0812">Transmembrane</keyword>
<dbReference type="InterPro" id="IPR025338">
    <property type="entry name" value="DUF4244"/>
</dbReference>
<evidence type="ECO:0008006" key="4">
    <source>
        <dbReference type="Google" id="ProtNLM"/>
    </source>
</evidence>
<dbReference type="Proteomes" id="UP000216725">
    <property type="component" value="Unassembled WGS sequence"/>
</dbReference>
<sequence length="91" mass="9911">MSKYFVPLIMTGDGDKPDGEEHMSVGDRLLKTWCLVMDGDFLRREEGATTAEYAVVLVAATSFAAVLMAILKSDTVRNLLTNIISKALSVT</sequence>
<keyword evidence="1" id="KW-0472">Membrane</keyword>
<accession>A0A261EV88</accession>
<reference evidence="2 3" key="1">
    <citation type="journal article" date="2017" name="BMC Genomics">
        <title>Comparative genomic and phylogenomic analyses of the Bifidobacteriaceae family.</title>
        <authorList>
            <person name="Lugli G.A."/>
            <person name="Milani C."/>
            <person name="Turroni F."/>
            <person name="Duranti S."/>
            <person name="Mancabelli L."/>
            <person name="Mangifesta M."/>
            <person name="Ferrario C."/>
            <person name="Modesto M."/>
            <person name="Mattarelli P."/>
            <person name="Jiri K."/>
            <person name="van Sinderen D."/>
            <person name="Ventura M."/>
        </authorList>
    </citation>
    <scope>NUCLEOTIDE SEQUENCE [LARGE SCALE GENOMIC DNA]</scope>
    <source>
        <strain evidence="2 3">DSM 24742</strain>
    </source>
</reference>
<gene>
    <name evidence="2" type="ORF">PSRA_1409</name>
</gene>
<dbReference type="EMBL" id="MWWR01000014">
    <property type="protein sequence ID" value="OZG50778.1"/>
    <property type="molecule type" value="Genomic_DNA"/>
</dbReference>
<keyword evidence="3" id="KW-1185">Reference proteome</keyword>
<protein>
    <recommendedName>
        <fullName evidence="4">DUF4244 domain-containing protein</fullName>
    </recommendedName>
</protein>